<dbReference type="PANTHER" id="PTHR46098:SF1">
    <property type="entry name" value="TRNA (CYTOSINE(38)-C(5))-METHYLTRANSFERASE"/>
    <property type="match status" value="1"/>
</dbReference>
<dbReference type="PRINTS" id="PR00105">
    <property type="entry name" value="C5METTRFRASE"/>
</dbReference>
<dbReference type="InterPro" id="IPR029063">
    <property type="entry name" value="SAM-dependent_MTases_sf"/>
</dbReference>
<dbReference type="NCBIfam" id="TIGR00675">
    <property type="entry name" value="dcm"/>
    <property type="match status" value="1"/>
</dbReference>
<dbReference type="InterPro" id="IPR001525">
    <property type="entry name" value="C5_MeTfrase"/>
</dbReference>
<dbReference type="CDD" id="cd00315">
    <property type="entry name" value="Cyt_C5_DNA_methylase"/>
    <property type="match status" value="1"/>
</dbReference>
<evidence type="ECO:0000256" key="6">
    <source>
        <dbReference type="RuleBase" id="RU000417"/>
    </source>
</evidence>
<dbReference type="InterPro" id="IPR018117">
    <property type="entry name" value="C5_DNA_meth_AS"/>
</dbReference>
<dbReference type="Gene3D" id="3.90.120.10">
    <property type="entry name" value="DNA Methylase, subunit A, domain 2"/>
    <property type="match status" value="1"/>
</dbReference>
<evidence type="ECO:0000256" key="5">
    <source>
        <dbReference type="RuleBase" id="RU000416"/>
    </source>
</evidence>
<dbReference type="GO" id="GO:0003886">
    <property type="term" value="F:DNA (cytosine-5-)-methyltransferase activity"/>
    <property type="evidence" value="ECO:0007669"/>
    <property type="project" value="UniProtKB-EC"/>
</dbReference>
<dbReference type="PROSITE" id="PS00094">
    <property type="entry name" value="C5_MTASE_1"/>
    <property type="match status" value="1"/>
</dbReference>
<dbReference type="InterPro" id="IPR050750">
    <property type="entry name" value="C5-MTase"/>
</dbReference>
<name>A0AB39JCC1_9VIRU</name>
<dbReference type="EMBL" id="PP542043">
    <property type="protein sequence ID" value="XDO02349.1"/>
    <property type="molecule type" value="Genomic_DNA"/>
</dbReference>
<sequence>MKQPTFDFIDLFAGTGAFTLAFEQNKKFKCVFTNDMMECSKKIYEINNPDHKFTLEDLNTIDVSNIPSHNLLCGGFPCQPFSIAGDKKGFDDKRSNVFWKIVEILEKHQPEIIILENVKNLKSHDKGNTYKIIENKLQEIGYHIKTSILDTNKITKIPQHRERIYIIGFRDKEKYDKFDFNFPQQEQGKICDMLEKNVDDKYYYSDRFKVFEEVEKSVIKNISENVLYQYRRYYVRENKSNCCPTLTANMGGGGHNVPLLKDNIGIRKLTPRECFNLQGFPRDYKLPDLCDSALYKLAGNAVSVPVVDLIVQKLQSIV</sequence>
<dbReference type="PROSITE" id="PS00095">
    <property type="entry name" value="C5_MTASE_2"/>
    <property type="match status" value="1"/>
</dbReference>
<reference evidence="7" key="1">
    <citation type="submission" date="2024-03" db="EMBL/GenBank/DDBJ databases">
        <title>Eukaryotic viruses encode the ribosomal protein eL40.</title>
        <authorList>
            <person name="Thomy J."/>
            <person name="Schvarcz C.R."/>
            <person name="McBeain K.A."/>
            <person name="Edwards K.F."/>
            <person name="Steward G.F."/>
        </authorList>
    </citation>
    <scope>NUCLEOTIDE SEQUENCE</scope>
    <source>
        <strain evidence="7">FloV-SA2</strain>
    </source>
</reference>
<evidence type="ECO:0000313" key="7">
    <source>
        <dbReference type="EMBL" id="XDO02349.1"/>
    </source>
</evidence>
<dbReference type="PANTHER" id="PTHR46098">
    <property type="entry name" value="TRNA (CYTOSINE(38)-C(5))-METHYLTRANSFERASE"/>
    <property type="match status" value="1"/>
</dbReference>
<evidence type="ECO:0000256" key="2">
    <source>
        <dbReference type="ARBA" id="ARBA00022679"/>
    </source>
</evidence>
<dbReference type="EC" id="2.1.1.37" evidence="6"/>
<keyword evidence="1 4" id="KW-0489">Methyltransferase</keyword>
<evidence type="ECO:0000256" key="4">
    <source>
        <dbReference type="PROSITE-ProRule" id="PRU01016"/>
    </source>
</evidence>
<dbReference type="GO" id="GO:0032259">
    <property type="term" value="P:methylation"/>
    <property type="evidence" value="ECO:0007669"/>
    <property type="project" value="UniProtKB-KW"/>
</dbReference>
<keyword evidence="3 4" id="KW-0949">S-adenosyl-L-methionine</keyword>
<dbReference type="Gene3D" id="3.40.50.150">
    <property type="entry name" value="Vaccinia Virus protein VP39"/>
    <property type="match status" value="1"/>
</dbReference>
<dbReference type="Pfam" id="PF00145">
    <property type="entry name" value="DNA_methylase"/>
    <property type="match status" value="1"/>
</dbReference>
<evidence type="ECO:0000256" key="3">
    <source>
        <dbReference type="ARBA" id="ARBA00022691"/>
    </source>
</evidence>
<dbReference type="PROSITE" id="PS51679">
    <property type="entry name" value="SAM_MT_C5"/>
    <property type="match status" value="1"/>
</dbReference>
<comment type="catalytic activity">
    <reaction evidence="6">
        <text>a 2'-deoxycytidine in DNA + S-adenosyl-L-methionine = a 5-methyl-2'-deoxycytidine in DNA + S-adenosyl-L-homocysteine + H(+)</text>
        <dbReference type="Rhea" id="RHEA:13681"/>
        <dbReference type="Rhea" id="RHEA-COMP:11369"/>
        <dbReference type="Rhea" id="RHEA-COMP:11370"/>
        <dbReference type="ChEBI" id="CHEBI:15378"/>
        <dbReference type="ChEBI" id="CHEBI:57856"/>
        <dbReference type="ChEBI" id="CHEBI:59789"/>
        <dbReference type="ChEBI" id="CHEBI:85452"/>
        <dbReference type="ChEBI" id="CHEBI:85454"/>
        <dbReference type="EC" id="2.1.1.37"/>
    </reaction>
</comment>
<accession>A0AB39JCC1</accession>
<feature type="active site" evidence="4">
    <location>
        <position position="78"/>
    </location>
</feature>
<comment type="similarity">
    <text evidence="4 5">Belongs to the class I-like SAM-binding methyltransferase superfamily. C5-methyltransferase family.</text>
</comment>
<protein>
    <recommendedName>
        <fullName evidence="6">Cytosine-specific methyltransferase</fullName>
        <ecNumber evidence="6">2.1.1.37</ecNumber>
    </recommendedName>
</protein>
<proteinExistence type="inferred from homology"/>
<dbReference type="SUPFAM" id="SSF53335">
    <property type="entry name" value="S-adenosyl-L-methionine-dependent methyltransferases"/>
    <property type="match status" value="1"/>
</dbReference>
<gene>
    <name evidence="7" type="ORF">FloV-SA2_00534</name>
</gene>
<dbReference type="InterPro" id="IPR031303">
    <property type="entry name" value="C5_meth_CS"/>
</dbReference>
<organism evidence="7">
    <name type="scientific">Florenciella sp. virus SA2</name>
    <dbReference type="NCBI Taxonomy" id="3240092"/>
    <lineage>
        <taxon>Viruses</taxon>
    </lineage>
</organism>
<keyword evidence="2 4" id="KW-0808">Transferase</keyword>
<evidence type="ECO:0000256" key="1">
    <source>
        <dbReference type="ARBA" id="ARBA00022603"/>
    </source>
</evidence>